<dbReference type="Proteomes" id="UP000604341">
    <property type="component" value="Unassembled WGS sequence"/>
</dbReference>
<comment type="caution">
    <text evidence="4">The sequence shown here is derived from an EMBL/GenBank/DDBJ whole genome shotgun (WGS) entry which is preliminary data.</text>
</comment>
<dbReference type="RefSeq" id="WP_189069820.1">
    <property type="nucleotide sequence ID" value="NZ_BMPE01000010.1"/>
</dbReference>
<proteinExistence type="predicted"/>
<dbReference type="InterPro" id="IPR016181">
    <property type="entry name" value="Acyl_CoA_acyltransferase"/>
</dbReference>
<keyword evidence="5" id="KW-1185">Reference proteome</keyword>
<feature type="domain" description="N-acetyltransferase" evidence="3">
    <location>
        <begin position="1"/>
        <end position="149"/>
    </location>
</feature>
<evidence type="ECO:0000259" key="3">
    <source>
        <dbReference type="PROSITE" id="PS51186"/>
    </source>
</evidence>
<dbReference type="CDD" id="cd04301">
    <property type="entry name" value="NAT_SF"/>
    <property type="match status" value="1"/>
</dbReference>
<evidence type="ECO:0000313" key="5">
    <source>
        <dbReference type="Proteomes" id="UP000604341"/>
    </source>
</evidence>
<organism evidence="4 5">
    <name type="scientific">Deinococcus radiotolerans</name>
    <dbReference type="NCBI Taxonomy" id="1309407"/>
    <lineage>
        <taxon>Bacteria</taxon>
        <taxon>Thermotogati</taxon>
        <taxon>Deinococcota</taxon>
        <taxon>Deinococci</taxon>
        <taxon>Deinococcales</taxon>
        <taxon>Deinococcaceae</taxon>
        <taxon>Deinococcus</taxon>
    </lineage>
</organism>
<keyword evidence="2" id="KW-0012">Acyltransferase</keyword>
<dbReference type="SUPFAM" id="SSF55729">
    <property type="entry name" value="Acyl-CoA N-acyltransferases (Nat)"/>
    <property type="match status" value="1"/>
</dbReference>
<dbReference type="PANTHER" id="PTHR43877:SF2">
    <property type="entry name" value="AMINOALKYLPHOSPHONATE N-ACETYLTRANSFERASE-RELATED"/>
    <property type="match status" value="1"/>
</dbReference>
<dbReference type="Pfam" id="PF00583">
    <property type="entry name" value="Acetyltransf_1"/>
    <property type="match status" value="1"/>
</dbReference>
<dbReference type="PROSITE" id="PS51186">
    <property type="entry name" value="GNAT"/>
    <property type="match status" value="1"/>
</dbReference>
<evidence type="ECO:0000256" key="1">
    <source>
        <dbReference type="ARBA" id="ARBA00022679"/>
    </source>
</evidence>
<dbReference type="PANTHER" id="PTHR43877">
    <property type="entry name" value="AMINOALKYLPHOSPHONATE N-ACETYLTRANSFERASE-RELATED-RELATED"/>
    <property type="match status" value="1"/>
</dbReference>
<dbReference type="InterPro" id="IPR050832">
    <property type="entry name" value="Bact_Acetyltransf"/>
</dbReference>
<name>A0ABQ2FLG1_9DEIO</name>
<reference evidence="5" key="1">
    <citation type="journal article" date="2019" name="Int. J. Syst. Evol. Microbiol.">
        <title>The Global Catalogue of Microorganisms (GCM) 10K type strain sequencing project: providing services to taxonomists for standard genome sequencing and annotation.</title>
        <authorList>
            <consortium name="The Broad Institute Genomics Platform"/>
            <consortium name="The Broad Institute Genome Sequencing Center for Infectious Disease"/>
            <person name="Wu L."/>
            <person name="Ma J."/>
        </authorList>
    </citation>
    <scope>NUCLEOTIDE SEQUENCE [LARGE SCALE GENOMIC DNA]</scope>
    <source>
        <strain evidence="5">JCM 19173</strain>
    </source>
</reference>
<dbReference type="InterPro" id="IPR000182">
    <property type="entry name" value="GNAT_dom"/>
</dbReference>
<evidence type="ECO:0000256" key="2">
    <source>
        <dbReference type="ARBA" id="ARBA00023315"/>
    </source>
</evidence>
<dbReference type="Gene3D" id="3.40.630.30">
    <property type="match status" value="1"/>
</dbReference>
<evidence type="ECO:0000313" key="4">
    <source>
        <dbReference type="EMBL" id="GGL09509.1"/>
    </source>
</evidence>
<protein>
    <submittedName>
        <fullName evidence="4">N-acetyltransferase</fullName>
    </submittedName>
</protein>
<keyword evidence="1" id="KW-0808">Transferase</keyword>
<dbReference type="EMBL" id="BMPE01000010">
    <property type="protein sequence ID" value="GGL09509.1"/>
    <property type="molecule type" value="Genomic_DNA"/>
</dbReference>
<accession>A0ABQ2FLG1</accession>
<sequence>MTYRIETAPDEARSDQVVSGLVAFNQRESELIRRRFEEPHLRPVPLVAYALTAGGELLGGGAARAVPLWQWVEIDELWVQDAARGQGIGAALLASLEAQARALGCRWSKLNTWDFQAPGFYKRQGYVTYATEEDYPPGHVNHLMRKTLG</sequence>
<gene>
    <name evidence="4" type="ORF">GCM10010844_30250</name>
</gene>